<dbReference type="Proteomes" id="UP001194580">
    <property type="component" value="Unassembled WGS sequence"/>
</dbReference>
<proteinExistence type="predicted"/>
<evidence type="ECO:0000256" key="1">
    <source>
        <dbReference type="SAM" id="MobiDB-lite"/>
    </source>
</evidence>
<dbReference type="AlphaFoldDB" id="A0AAD4H5C1"/>
<evidence type="ECO:0000313" key="3">
    <source>
        <dbReference type="Proteomes" id="UP001194580"/>
    </source>
</evidence>
<dbReference type="EMBL" id="JAAAIL010000934">
    <property type="protein sequence ID" value="KAG0272398.1"/>
    <property type="molecule type" value="Genomic_DNA"/>
</dbReference>
<name>A0AAD4H5C1_9FUNG</name>
<evidence type="ECO:0000313" key="2">
    <source>
        <dbReference type="EMBL" id="KAG0272398.1"/>
    </source>
</evidence>
<reference evidence="2" key="1">
    <citation type="journal article" date="2020" name="Fungal Divers.">
        <title>Resolving the Mortierellaceae phylogeny through synthesis of multi-gene phylogenetics and phylogenomics.</title>
        <authorList>
            <person name="Vandepol N."/>
            <person name="Liber J."/>
            <person name="Desiro A."/>
            <person name="Na H."/>
            <person name="Kennedy M."/>
            <person name="Barry K."/>
            <person name="Grigoriev I.V."/>
            <person name="Miller A.N."/>
            <person name="O'Donnell K."/>
            <person name="Stajich J.E."/>
            <person name="Bonito G."/>
        </authorList>
    </citation>
    <scope>NUCLEOTIDE SEQUENCE</scope>
    <source>
        <strain evidence="2">NRRL 28262</strain>
    </source>
</reference>
<feature type="region of interest" description="Disordered" evidence="1">
    <location>
        <begin position="41"/>
        <end position="71"/>
    </location>
</feature>
<comment type="caution">
    <text evidence="2">The sequence shown here is derived from an EMBL/GenBank/DDBJ whole genome shotgun (WGS) entry which is preliminary data.</text>
</comment>
<gene>
    <name evidence="2" type="ORF">BGZ95_011863</name>
</gene>
<accession>A0AAD4H5C1</accession>
<sequence>MTGDRKTTKTYSPSFQAEKYVMLMQPFRDPDDAQDLLDQVIVSENKQDAGSSSDSSSEESEAHGAEDDEGGSTRFFALRFKQDFSNQRNIFLACM</sequence>
<protein>
    <submittedName>
        <fullName evidence="2">Uncharacterized protein</fullName>
    </submittedName>
</protein>
<keyword evidence="3" id="KW-1185">Reference proteome</keyword>
<organism evidence="2 3">
    <name type="scientific">Linnemannia exigua</name>
    <dbReference type="NCBI Taxonomy" id="604196"/>
    <lineage>
        <taxon>Eukaryota</taxon>
        <taxon>Fungi</taxon>
        <taxon>Fungi incertae sedis</taxon>
        <taxon>Mucoromycota</taxon>
        <taxon>Mortierellomycotina</taxon>
        <taxon>Mortierellomycetes</taxon>
        <taxon>Mortierellales</taxon>
        <taxon>Mortierellaceae</taxon>
        <taxon>Linnemannia</taxon>
    </lineage>
</organism>